<evidence type="ECO:0000256" key="1">
    <source>
        <dbReference type="SAM" id="Phobius"/>
    </source>
</evidence>
<protein>
    <submittedName>
        <fullName evidence="2">Protein FREE1 isoform X1</fullName>
    </submittedName>
</protein>
<dbReference type="AlphaFoldDB" id="A0A2P2L3B1"/>
<proteinExistence type="predicted"/>
<keyword evidence="1" id="KW-0472">Membrane</keyword>
<sequence length="74" mass="8407">MQLFIFQAEVTQRLSNSKEATTKPAGLRSHEDLAKKLQVTKCNSTFLAMLVLGGLIVMLFVIFFFLKFQINILN</sequence>
<dbReference type="EMBL" id="GGEC01031966">
    <property type="protein sequence ID" value="MBX12450.1"/>
    <property type="molecule type" value="Transcribed_RNA"/>
</dbReference>
<organism evidence="2">
    <name type="scientific">Rhizophora mucronata</name>
    <name type="common">Asiatic mangrove</name>
    <dbReference type="NCBI Taxonomy" id="61149"/>
    <lineage>
        <taxon>Eukaryota</taxon>
        <taxon>Viridiplantae</taxon>
        <taxon>Streptophyta</taxon>
        <taxon>Embryophyta</taxon>
        <taxon>Tracheophyta</taxon>
        <taxon>Spermatophyta</taxon>
        <taxon>Magnoliopsida</taxon>
        <taxon>eudicotyledons</taxon>
        <taxon>Gunneridae</taxon>
        <taxon>Pentapetalae</taxon>
        <taxon>rosids</taxon>
        <taxon>fabids</taxon>
        <taxon>Malpighiales</taxon>
        <taxon>Rhizophoraceae</taxon>
        <taxon>Rhizophora</taxon>
    </lineage>
</organism>
<keyword evidence="1" id="KW-0812">Transmembrane</keyword>
<keyword evidence="1" id="KW-1133">Transmembrane helix</keyword>
<accession>A0A2P2L3B1</accession>
<reference evidence="2" key="1">
    <citation type="submission" date="2018-02" db="EMBL/GenBank/DDBJ databases">
        <title>Rhizophora mucronata_Transcriptome.</title>
        <authorList>
            <person name="Meera S.P."/>
            <person name="Sreeshan A."/>
            <person name="Augustine A."/>
        </authorList>
    </citation>
    <scope>NUCLEOTIDE SEQUENCE</scope>
    <source>
        <tissue evidence="2">Leaf</tissue>
    </source>
</reference>
<name>A0A2P2L3B1_RHIMU</name>
<feature type="transmembrane region" description="Helical" evidence="1">
    <location>
        <begin position="46"/>
        <end position="66"/>
    </location>
</feature>
<evidence type="ECO:0000313" key="2">
    <source>
        <dbReference type="EMBL" id="MBX12450.1"/>
    </source>
</evidence>